<gene>
    <name evidence="2" type="ORF">AWC38_SpisGene8655</name>
</gene>
<dbReference type="InterPro" id="IPR040676">
    <property type="entry name" value="DUF5641"/>
</dbReference>
<dbReference type="AlphaFoldDB" id="A0A2B4SD10"/>
<dbReference type="STRING" id="50429.A0A2B4SD10"/>
<dbReference type="Gene3D" id="3.10.10.10">
    <property type="entry name" value="HIV Type 1 Reverse Transcriptase, subunit A, domain 1"/>
    <property type="match status" value="1"/>
</dbReference>
<protein>
    <recommendedName>
        <fullName evidence="1">DUF5641 domain-containing protein</fullName>
    </recommendedName>
</protein>
<dbReference type="Proteomes" id="UP000225706">
    <property type="component" value="Unassembled WGS sequence"/>
</dbReference>
<dbReference type="PANTHER" id="PTHR47331:SF1">
    <property type="entry name" value="GAG-LIKE PROTEIN"/>
    <property type="match status" value="1"/>
</dbReference>
<dbReference type="SUPFAM" id="SSF56672">
    <property type="entry name" value="DNA/RNA polymerases"/>
    <property type="match status" value="1"/>
</dbReference>
<keyword evidence="3" id="KW-1185">Reference proteome</keyword>
<evidence type="ECO:0000313" key="2">
    <source>
        <dbReference type="EMBL" id="PFX26710.1"/>
    </source>
</evidence>
<dbReference type="EMBL" id="LSMT01000120">
    <property type="protein sequence ID" value="PFX26710.1"/>
    <property type="molecule type" value="Genomic_DNA"/>
</dbReference>
<sequence length="1121" mass="126470">MSVICTGIAPEGGNGTTENPADQTGGLDGCQAGGVGHGQLASVGVGAGCGQMAGVGGAAIGNGSQAYSAGHGYGQMARVWKVQQLTLRQIEYLRRRGVFKGVVTKNSKKAKDNISKNGSKTVLRTVKERILRALQDASKTTEDIIALQSDDVTKRAETEEWLDNLQDEVEDIVDSIEEYLESCADESSRASEESSVAIDVVSEVDEKRKGTHHFPLHFKRRSNPPERVDAAVETRNAFGDSEFTGDVVLRTVPVWLIGSEGQRIQVNAILDDRSDSTYVREDIATALGLEAKEQTLRLATLTDSCIPLTGKEVPLTIKSINGETQAIVEAWTLNEMCQGLSIPDWNQHNVKWEHLKNIPFPKAPGRKTIDILIGSDHPEPTPALRECYGPIGTPVARKTPLGWTCVGRLPTFRSAKRITYTRTFRIQNLYEVCLYEQLREMWEIDSLGVRNSDDNQLNQEEILAMSKVEKSRRWTGDRYEVAIPWKEETPSLPDNREEAEKRLLCLEKTLLKKPEVASCYYDVMNTNVQKGYIRKLEPNEAEDGPSWNLPHFPIVREDKDTTKVLLRFRLGPVTLVADIKDMFSQIVLAEKDRKYHRLLWRDLDPAKPMDVYEAVRLTFGDRASPYHAQFVICSHALDFKEDHPATAIVLLRDMYMDNILHSEETVEDAVLFREDLIKLSTHRWAEQLPEASQVKIPCYYRHHEEAVENVSLHTFVDGSRLAYAAVSYIRYRHMNGEISVALVTAKARVTPIKLVSVSHLELMAAVLGVRLAETVSEKLEIPIIQHTLWTDSMDVIYWIQGHSRRLKPFVANRVAEIQRKTDPAQWQHVPGDQNPADDATRGLDLRNLFVGSHWFKGPAFLQEGETSWPLESHPLSNDCSKESKRELTKLNLTFQSKKILPLFDIERFSSWRQLSGVTAWILRFISKSKRARLQKGQKTGNEQSDPLGKHHGGIFEALIKSAKKALRAILGESRTMDEELLTTVVEVEGILNSRLLSYCSNDPDDENVLTPNHFFYGQMGGQLAPKVADEIVFNPRNRWRFVQDLINKCWKRLMKEYLSTLNTRNIWVEEKRNLVLGDVVLVVDPGNLRGHWPLGRIQEAFPGPDGKVRVVRVRTGGKDYV</sequence>
<dbReference type="InterPro" id="IPR008042">
    <property type="entry name" value="Retrotrans_Pao"/>
</dbReference>
<accession>A0A2B4SD10</accession>
<evidence type="ECO:0000259" key="1">
    <source>
        <dbReference type="Pfam" id="PF18701"/>
    </source>
</evidence>
<name>A0A2B4SD10_STYPI</name>
<proteinExistence type="predicted"/>
<dbReference type="Gene3D" id="3.30.70.270">
    <property type="match status" value="1"/>
</dbReference>
<dbReference type="OrthoDB" id="6608729at2759"/>
<dbReference type="PANTHER" id="PTHR47331">
    <property type="entry name" value="PHD-TYPE DOMAIN-CONTAINING PROTEIN"/>
    <property type="match status" value="1"/>
</dbReference>
<dbReference type="Pfam" id="PF05380">
    <property type="entry name" value="Peptidase_A17"/>
    <property type="match status" value="1"/>
</dbReference>
<dbReference type="Pfam" id="PF18701">
    <property type="entry name" value="DUF5641"/>
    <property type="match status" value="1"/>
</dbReference>
<organism evidence="2 3">
    <name type="scientific">Stylophora pistillata</name>
    <name type="common">Smooth cauliflower coral</name>
    <dbReference type="NCBI Taxonomy" id="50429"/>
    <lineage>
        <taxon>Eukaryota</taxon>
        <taxon>Metazoa</taxon>
        <taxon>Cnidaria</taxon>
        <taxon>Anthozoa</taxon>
        <taxon>Hexacorallia</taxon>
        <taxon>Scleractinia</taxon>
        <taxon>Astrocoeniina</taxon>
        <taxon>Pocilloporidae</taxon>
        <taxon>Stylophora</taxon>
    </lineage>
</organism>
<evidence type="ECO:0000313" key="3">
    <source>
        <dbReference type="Proteomes" id="UP000225706"/>
    </source>
</evidence>
<dbReference type="InterPro" id="IPR043128">
    <property type="entry name" value="Rev_trsase/Diguanyl_cyclase"/>
</dbReference>
<comment type="caution">
    <text evidence="2">The sequence shown here is derived from an EMBL/GenBank/DDBJ whole genome shotgun (WGS) entry which is preliminary data.</text>
</comment>
<reference evidence="3" key="1">
    <citation type="journal article" date="2017" name="bioRxiv">
        <title>Comparative analysis of the genomes of Stylophora pistillata and Acropora digitifera provides evidence for extensive differences between species of corals.</title>
        <authorList>
            <person name="Voolstra C.R."/>
            <person name="Li Y."/>
            <person name="Liew Y.J."/>
            <person name="Baumgarten S."/>
            <person name="Zoccola D."/>
            <person name="Flot J.-F."/>
            <person name="Tambutte S."/>
            <person name="Allemand D."/>
            <person name="Aranda M."/>
        </authorList>
    </citation>
    <scope>NUCLEOTIDE SEQUENCE [LARGE SCALE GENOMIC DNA]</scope>
</reference>
<feature type="domain" description="DUF5641" evidence="1">
    <location>
        <begin position="1037"/>
        <end position="1116"/>
    </location>
</feature>
<dbReference type="InterPro" id="IPR043502">
    <property type="entry name" value="DNA/RNA_pol_sf"/>
</dbReference>